<dbReference type="InterPro" id="IPR027437">
    <property type="entry name" value="Rbsml_uS13_C"/>
</dbReference>
<dbReference type="AlphaFoldDB" id="A0AAW1S8F7"/>
<evidence type="ECO:0000256" key="4">
    <source>
        <dbReference type="ARBA" id="ARBA00022884"/>
    </source>
</evidence>
<dbReference type="EMBL" id="JALJOU010000007">
    <property type="protein sequence ID" value="KAK9842549.1"/>
    <property type="molecule type" value="Genomic_DNA"/>
</dbReference>
<evidence type="ECO:0000256" key="5">
    <source>
        <dbReference type="ARBA" id="ARBA00022980"/>
    </source>
</evidence>
<dbReference type="PANTHER" id="PTHR10871:SF1">
    <property type="entry name" value="SMALL RIBOSOMAL SUBUNIT PROTEIN US13M"/>
    <property type="match status" value="1"/>
</dbReference>
<sequence>MSSSAGCQQPVTLRRFEGFKATGAPQCAHLVTARSRQAAAQRAPLRIWAARVGGVEIPNKKMIEFSLQYVYGIGHTTAKAILAETGIENKRTYDLSEEELTSLRDEVEKYSIEGDLRRFNALNIKRLKDIQCYRGRRHMMNLPCHGQRTKTNARTRKGKARTVPNKKK</sequence>
<keyword evidence="9" id="KW-1185">Reference proteome</keyword>
<keyword evidence="4" id="KW-0694">RNA-binding</keyword>
<dbReference type="PROSITE" id="PS00646">
    <property type="entry name" value="RIBOSOMAL_S13_1"/>
    <property type="match status" value="1"/>
</dbReference>
<gene>
    <name evidence="8" type="ORF">WJX81_005528</name>
</gene>
<dbReference type="PROSITE" id="PS50159">
    <property type="entry name" value="RIBOSOMAL_S13_2"/>
    <property type="match status" value="1"/>
</dbReference>
<dbReference type="FunFam" id="1.10.8.50:FF:000001">
    <property type="entry name" value="30S ribosomal protein S13"/>
    <property type="match status" value="1"/>
</dbReference>
<dbReference type="PANTHER" id="PTHR10871">
    <property type="entry name" value="30S RIBOSOMAL PROTEIN S13/40S RIBOSOMAL PROTEIN S18"/>
    <property type="match status" value="1"/>
</dbReference>
<dbReference type="InterPro" id="IPR001892">
    <property type="entry name" value="Ribosomal_uS13"/>
</dbReference>
<evidence type="ECO:0000313" key="8">
    <source>
        <dbReference type="EMBL" id="KAK9842549.1"/>
    </source>
</evidence>
<dbReference type="GO" id="GO:0019843">
    <property type="term" value="F:rRNA binding"/>
    <property type="evidence" value="ECO:0007669"/>
    <property type="project" value="UniProtKB-KW"/>
</dbReference>
<evidence type="ECO:0000313" key="9">
    <source>
        <dbReference type="Proteomes" id="UP001445335"/>
    </source>
</evidence>
<dbReference type="GO" id="GO:0015935">
    <property type="term" value="C:small ribosomal subunit"/>
    <property type="evidence" value="ECO:0007669"/>
    <property type="project" value="TreeGrafter"/>
</dbReference>
<dbReference type="InterPro" id="IPR019980">
    <property type="entry name" value="Ribosomal_uS13_bac-type"/>
</dbReference>
<reference evidence="8 9" key="1">
    <citation type="journal article" date="2024" name="Nat. Commun.">
        <title>Phylogenomics reveals the evolutionary origins of lichenization in chlorophyte algae.</title>
        <authorList>
            <person name="Puginier C."/>
            <person name="Libourel C."/>
            <person name="Otte J."/>
            <person name="Skaloud P."/>
            <person name="Haon M."/>
            <person name="Grisel S."/>
            <person name="Petersen M."/>
            <person name="Berrin J.G."/>
            <person name="Delaux P.M."/>
            <person name="Dal Grande F."/>
            <person name="Keller J."/>
        </authorList>
    </citation>
    <scope>NUCLEOTIDE SEQUENCE [LARGE SCALE GENOMIC DNA]</scope>
    <source>
        <strain evidence="8 9">SAG 245.80</strain>
    </source>
</reference>
<dbReference type="Pfam" id="PF00416">
    <property type="entry name" value="Ribosomal_S13"/>
    <property type="match status" value="1"/>
</dbReference>
<keyword evidence="6" id="KW-0687">Ribonucleoprotein</keyword>
<dbReference type="HAMAP" id="MF_01315">
    <property type="entry name" value="Ribosomal_uS13"/>
    <property type="match status" value="1"/>
</dbReference>
<accession>A0AAW1S8F7</accession>
<name>A0AAW1S8F7_9CHLO</name>
<evidence type="ECO:0008006" key="10">
    <source>
        <dbReference type="Google" id="ProtNLM"/>
    </source>
</evidence>
<comment type="caution">
    <text evidence="8">The sequence shown here is derived from an EMBL/GenBank/DDBJ whole genome shotgun (WGS) entry which is preliminary data.</text>
</comment>
<comment type="subunit">
    <text evidence="2">Part of the 30S ribosomal subunit.</text>
</comment>
<dbReference type="Gene3D" id="4.10.910.10">
    <property type="entry name" value="30s ribosomal protein s13, domain 2"/>
    <property type="match status" value="1"/>
</dbReference>
<dbReference type="InterPro" id="IPR010979">
    <property type="entry name" value="Ribosomal_uS13-like_H2TH"/>
</dbReference>
<evidence type="ECO:0000256" key="6">
    <source>
        <dbReference type="ARBA" id="ARBA00023274"/>
    </source>
</evidence>
<dbReference type="GO" id="GO:0006412">
    <property type="term" value="P:translation"/>
    <property type="evidence" value="ECO:0007669"/>
    <property type="project" value="InterPro"/>
</dbReference>
<evidence type="ECO:0000256" key="3">
    <source>
        <dbReference type="ARBA" id="ARBA00022730"/>
    </source>
</evidence>
<dbReference type="Proteomes" id="UP001445335">
    <property type="component" value="Unassembled WGS sequence"/>
</dbReference>
<dbReference type="Gene3D" id="1.10.8.50">
    <property type="match status" value="1"/>
</dbReference>
<dbReference type="GO" id="GO:0005739">
    <property type="term" value="C:mitochondrion"/>
    <property type="evidence" value="ECO:0007669"/>
    <property type="project" value="TreeGrafter"/>
</dbReference>
<comment type="similarity">
    <text evidence="1">Belongs to the universal ribosomal protein uS13 family.</text>
</comment>
<protein>
    <recommendedName>
        <fullName evidence="10">30S ribosomal protein S13, chloroplastic</fullName>
    </recommendedName>
</protein>
<dbReference type="NCBIfam" id="TIGR03631">
    <property type="entry name" value="uS13_bact"/>
    <property type="match status" value="1"/>
</dbReference>
<keyword evidence="5" id="KW-0689">Ribosomal protein</keyword>
<dbReference type="GO" id="GO:0003735">
    <property type="term" value="F:structural constituent of ribosome"/>
    <property type="evidence" value="ECO:0007669"/>
    <property type="project" value="InterPro"/>
</dbReference>
<keyword evidence="3" id="KW-0699">rRNA-binding</keyword>
<dbReference type="InterPro" id="IPR018269">
    <property type="entry name" value="Ribosomal_uS13_CS"/>
</dbReference>
<proteinExistence type="inferred from homology"/>
<evidence type="ECO:0000256" key="2">
    <source>
        <dbReference type="ARBA" id="ARBA00011458"/>
    </source>
</evidence>
<dbReference type="SUPFAM" id="SSF46946">
    <property type="entry name" value="S13-like H2TH domain"/>
    <property type="match status" value="1"/>
</dbReference>
<evidence type="ECO:0000256" key="7">
    <source>
        <dbReference type="SAM" id="MobiDB-lite"/>
    </source>
</evidence>
<feature type="region of interest" description="Disordered" evidence="7">
    <location>
        <begin position="149"/>
        <end position="168"/>
    </location>
</feature>
<organism evidence="8 9">
    <name type="scientific">Elliptochloris bilobata</name>
    <dbReference type="NCBI Taxonomy" id="381761"/>
    <lineage>
        <taxon>Eukaryota</taxon>
        <taxon>Viridiplantae</taxon>
        <taxon>Chlorophyta</taxon>
        <taxon>core chlorophytes</taxon>
        <taxon>Trebouxiophyceae</taxon>
        <taxon>Trebouxiophyceae incertae sedis</taxon>
        <taxon>Elliptochloris clade</taxon>
        <taxon>Elliptochloris</taxon>
    </lineage>
</organism>
<evidence type="ECO:0000256" key="1">
    <source>
        <dbReference type="ARBA" id="ARBA00008080"/>
    </source>
</evidence>